<dbReference type="Proteomes" id="UP001497382">
    <property type="component" value="Unassembled WGS sequence"/>
</dbReference>
<dbReference type="AlphaFoldDB" id="A0AAV2BLQ5"/>
<comment type="caution">
    <text evidence="1">The sequence shown here is derived from an EMBL/GenBank/DDBJ whole genome shotgun (WGS) entry which is preliminary data.</text>
</comment>
<protein>
    <recommendedName>
        <fullName evidence="3">General transcription factor II-I repeat domain-containing protein 2</fullName>
    </recommendedName>
</protein>
<evidence type="ECO:0008006" key="3">
    <source>
        <dbReference type="Google" id="ProtNLM"/>
    </source>
</evidence>
<proteinExistence type="predicted"/>
<reference evidence="1 2" key="1">
    <citation type="submission" date="2024-04" db="EMBL/GenBank/DDBJ databases">
        <authorList>
            <person name="Rising A."/>
            <person name="Reimegard J."/>
            <person name="Sonavane S."/>
            <person name="Akerstrom W."/>
            <person name="Nylinder S."/>
            <person name="Hedman E."/>
            <person name="Kallberg Y."/>
        </authorList>
    </citation>
    <scope>NUCLEOTIDE SEQUENCE [LARGE SCALE GENOMIC DNA]</scope>
</reference>
<evidence type="ECO:0000313" key="2">
    <source>
        <dbReference type="Proteomes" id="UP001497382"/>
    </source>
</evidence>
<dbReference type="EMBL" id="CAXIEN010000417">
    <property type="protein sequence ID" value="CAL1297205.1"/>
    <property type="molecule type" value="Genomic_DNA"/>
</dbReference>
<accession>A0AAV2BLQ5</accession>
<gene>
    <name evidence="1" type="ORF">LARSCL_LOCUS20169</name>
</gene>
<keyword evidence="2" id="KW-1185">Reference proteome</keyword>
<evidence type="ECO:0000313" key="1">
    <source>
        <dbReference type="EMBL" id="CAL1297205.1"/>
    </source>
</evidence>
<sequence length="165" mass="19366">MSAHKALCNDKFIRRSEKRKIMISKFQFLKQVYSELPAKWEFAKERYKASKEFFLQLTNLGLDLKSTVLCTIKSNLHFMSVHFDHMGSLFPKIFMELNVLEKLINRNNLVLFDQFKITEKKIKKLCDSFLDAECQFLRHCGDFTSLFIDVLNCADSKLAPLDKVK</sequence>
<organism evidence="1 2">
    <name type="scientific">Larinioides sclopetarius</name>
    <dbReference type="NCBI Taxonomy" id="280406"/>
    <lineage>
        <taxon>Eukaryota</taxon>
        <taxon>Metazoa</taxon>
        <taxon>Ecdysozoa</taxon>
        <taxon>Arthropoda</taxon>
        <taxon>Chelicerata</taxon>
        <taxon>Arachnida</taxon>
        <taxon>Araneae</taxon>
        <taxon>Araneomorphae</taxon>
        <taxon>Entelegynae</taxon>
        <taxon>Araneoidea</taxon>
        <taxon>Araneidae</taxon>
        <taxon>Larinioides</taxon>
    </lineage>
</organism>
<name>A0AAV2BLQ5_9ARAC</name>